<dbReference type="PANTHER" id="PTHR43739">
    <property type="entry name" value="XYLOGLUCANASE (EUROFUNG)"/>
    <property type="match status" value="1"/>
</dbReference>
<keyword evidence="2" id="KW-0378">Hydrolase</keyword>
<evidence type="ECO:0000256" key="2">
    <source>
        <dbReference type="ARBA" id="ARBA00022801"/>
    </source>
</evidence>
<dbReference type="STRING" id="1445510.YC6258_03526"/>
<dbReference type="PATRIC" id="fig|1445510.3.peg.3487"/>
<dbReference type="GO" id="GO:0000272">
    <property type="term" value="P:polysaccharide catabolic process"/>
    <property type="evidence" value="ECO:0007669"/>
    <property type="project" value="UniProtKB-KW"/>
</dbReference>
<dbReference type="HOGENOM" id="CLU_004180_1_0_6"/>
<dbReference type="GO" id="GO:0016020">
    <property type="term" value="C:membrane"/>
    <property type="evidence" value="ECO:0007669"/>
    <property type="project" value="InterPro"/>
</dbReference>
<evidence type="ECO:0000256" key="7">
    <source>
        <dbReference type="SAM" id="MobiDB-lite"/>
    </source>
</evidence>
<evidence type="ECO:0000256" key="5">
    <source>
        <dbReference type="ARBA" id="ARBA00023326"/>
    </source>
</evidence>
<dbReference type="InterPro" id="IPR015943">
    <property type="entry name" value="WD40/YVTN_repeat-like_dom_sf"/>
</dbReference>
<dbReference type="AlphaFoldDB" id="A0A0C5VLH3"/>
<evidence type="ECO:0000256" key="1">
    <source>
        <dbReference type="ARBA" id="ARBA00022729"/>
    </source>
</evidence>
<dbReference type="InterPro" id="IPR052025">
    <property type="entry name" value="Xyloglucanase_GH74"/>
</dbReference>
<accession>A0A0C5VLH3</accession>
<evidence type="ECO:0000256" key="6">
    <source>
        <dbReference type="ARBA" id="ARBA00037986"/>
    </source>
</evidence>
<dbReference type="EMBL" id="CP007142">
    <property type="protein sequence ID" value="AJQ95562.1"/>
    <property type="molecule type" value="Genomic_DNA"/>
</dbReference>
<dbReference type="RefSeq" id="WP_082070750.1">
    <property type="nucleotide sequence ID" value="NZ_CP007142.1"/>
</dbReference>
<dbReference type="SUPFAM" id="SSF49313">
    <property type="entry name" value="Cadherin-like"/>
    <property type="match status" value="1"/>
</dbReference>
<dbReference type="Proteomes" id="UP000032266">
    <property type="component" value="Chromosome"/>
</dbReference>
<keyword evidence="3" id="KW-0119">Carbohydrate metabolism</keyword>
<keyword evidence="4" id="KW-0326">Glycosidase</keyword>
<dbReference type="PROSITE" id="PS51257">
    <property type="entry name" value="PROKAR_LIPOPROTEIN"/>
    <property type="match status" value="1"/>
</dbReference>
<dbReference type="Gene3D" id="2.60.40.10">
    <property type="entry name" value="Immunoglobulins"/>
    <property type="match status" value="1"/>
</dbReference>
<dbReference type="GO" id="GO:0016798">
    <property type="term" value="F:hydrolase activity, acting on glycosyl bonds"/>
    <property type="evidence" value="ECO:0007669"/>
    <property type="project" value="UniProtKB-KW"/>
</dbReference>
<reference evidence="9 10" key="1">
    <citation type="submission" date="2014-01" db="EMBL/GenBank/DDBJ databases">
        <title>Full genme sequencing of cellulolytic bacterium Gynuella sunshinyii YC6258T gen. nov., sp. nov.</title>
        <authorList>
            <person name="Khan H."/>
            <person name="Chung E.J."/>
            <person name="Chung Y.R."/>
        </authorList>
    </citation>
    <scope>NUCLEOTIDE SEQUENCE [LARGE SCALE GENOMIC DNA]</scope>
    <source>
        <strain evidence="9 10">YC6258</strain>
    </source>
</reference>
<dbReference type="InterPro" id="IPR013783">
    <property type="entry name" value="Ig-like_fold"/>
</dbReference>
<dbReference type="Gene3D" id="2.130.10.10">
    <property type="entry name" value="YVTN repeat-like/Quinoprotein amine dehydrogenase"/>
    <property type="match status" value="2"/>
</dbReference>
<proteinExistence type="inferred from homology"/>
<dbReference type="PANTHER" id="PTHR43739:SF2">
    <property type="entry name" value="OLIGOXYLOGLUCAN-REDUCING END-SPECIFIC XYLOGLUCANASE-RELATED"/>
    <property type="match status" value="1"/>
</dbReference>
<dbReference type="Pfam" id="PF05345">
    <property type="entry name" value="He_PIG"/>
    <property type="match status" value="1"/>
</dbReference>
<evidence type="ECO:0000256" key="4">
    <source>
        <dbReference type="ARBA" id="ARBA00023295"/>
    </source>
</evidence>
<evidence type="ECO:0000313" key="9">
    <source>
        <dbReference type="EMBL" id="AJQ95562.1"/>
    </source>
</evidence>
<keyword evidence="10" id="KW-1185">Reference proteome</keyword>
<keyword evidence="1 8" id="KW-0732">Signal</keyword>
<sequence length="909" mass="95289">MKNLKLISLLLVSMLSTPVLLTACDSSGSSSPSSGNTGSGDTNGSSGSISISATATTTAQDLTVGTAMASFSPLTASDGATPYTYSVTSGTLPDGLSLDASTGVVTGTPTTPYTAADVVFSVKDANNVVASTTSTVSFTVESAVSVINWANIKFGGGGYVPGLVFHPTEPNVLYARTDVAGAYRWDSTNTKWIPITDMFGFDEGRFQGVESIALDPTDANKVYLVGGMYVNSGNARLYTSSDKGNTWTYVDLPFPAGGNNAGRAIGERLKVDPNEPSVLFYATRSQGLWKSTDSGATWDQVTSLSDYKMTPTDIGSVSNSPIGIEGVVFDTAVPPSDFVSSGIATQTIYVTVAPDYMAMAGLAYYMYKSTDGGMTWTGIDIPSLVTTFTDTIQTTPIKPHIPHFVRDMDTTANRKFYVVFTRDTGPGAGGPAWLYSFDGSTNWSSPLMIGPWTQAGLGGLSVYGSGATTTIALGATNTWYGSSPGVYYSQDAGENWAVIGDGSNTSIGWIDDIEINPFNPDNVLHVHGGGVWSTSNASSATPGWTELVDGIEELATRSLTTPPEGASYLVSAGYWDVGPQIHTDVNTKPTTSIPGNISFGNGNGTDMAWTNPAYIAAIGSATHLGGNTSVVGIYSTDSGVTWTAFDTQPPFAPAGDNVNQGSSGEANIAVTAEGKLVWAPSTNDGNTISDGVPYYTTDNGATWTATNLPPPVQTTISSAYHLAADRKNPNKVYAYDSGGARWSNTKGKFYYSTDGGKTFTQSTDTTLDELSFQGWGLTWLAVNPYQEGDVWLANGDNLYHSGNHGVNWTKLTTMASTPAGYNHYAGPTFYGAQRVALGKPMPGSSYSAAVYLVGTVGGVAGLYRSDDAGSTWIRINDDAHQWGGIGALAASNTVAGRVYLAGRGVLYNY</sequence>
<organism evidence="9 10">
    <name type="scientific">Gynuella sunshinyii YC6258</name>
    <dbReference type="NCBI Taxonomy" id="1445510"/>
    <lineage>
        <taxon>Bacteria</taxon>
        <taxon>Pseudomonadati</taxon>
        <taxon>Pseudomonadota</taxon>
        <taxon>Gammaproteobacteria</taxon>
        <taxon>Oceanospirillales</taxon>
        <taxon>Saccharospirillaceae</taxon>
        <taxon>Gynuella</taxon>
    </lineage>
</organism>
<gene>
    <name evidence="9" type="ORF">YC6258_03526</name>
</gene>
<evidence type="ECO:0000256" key="3">
    <source>
        <dbReference type="ARBA" id="ARBA00023277"/>
    </source>
</evidence>
<dbReference type="CDD" id="cd15482">
    <property type="entry name" value="Sialidase_non-viral"/>
    <property type="match status" value="1"/>
</dbReference>
<feature type="region of interest" description="Disordered" evidence="7">
    <location>
        <begin position="25"/>
        <end position="49"/>
    </location>
</feature>
<feature type="signal peptide" evidence="8">
    <location>
        <begin position="1"/>
        <end position="21"/>
    </location>
</feature>
<dbReference type="GO" id="GO:0010411">
    <property type="term" value="P:xyloglucan metabolic process"/>
    <property type="evidence" value="ECO:0007669"/>
    <property type="project" value="TreeGrafter"/>
</dbReference>
<dbReference type="KEGG" id="gsn:YC6258_03526"/>
<dbReference type="OrthoDB" id="9813892at2"/>
<feature type="chain" id="PRO_5002191234" evidence="8">
    <location>
        <begin position="22"/>
        <end position="909"/>
    </location>
</feature>
<dbReference type="SUPFAM" id="SSF110296">
    <property type="entry name" value="Oligoxyloglucan reducing end-specific cellobiohydrolase"/>
    <property type="match status" value="2"/>
</dbReference>
<comment type="similarity">
    <text evidence="6">Belongs to the glycosyl hydrolase 74 family.</text>
</comment>
<dbReference type="InterPro" id="IPR015919">
    <property type="entry name" value="Cadherin-like_sf"/>
</dbReference>
<name>A0A0C5VLH3_9GAMM</name>
<evidence type="ECO:0000313" key="10">
    <source>
        <dbReference type="Proteomes" id="UP000032266"/>
    </source>
</evidence>
<keyword evidence="5" id="KW-0624">Polysaccharide degradation</keyword>
<protein>
    <submittedName>
        <fullName evidence="9">Uncharacterized protein</fullName>
    </submittedName>
</protein>
<dbReference type="GO" id="GO:0005509">
    <property type="term" value="F:calcium ion binding"/>
    <property type="evidence" value="ECO:0007669"/>
    <property type="project" value="InterPro"/>
</dbReference>
<evidence type="ECO:0000256" key="8">
    <source>
        <dbReference type="SAM" id="SignalP"/>
    </source>
</evidence>